<reference evidence="2" key="1">
    <citation type="submission" date="2021-02" db="EMBL/GenBank/DDBJ databases">
        <authorList>
            <person name="Nowell W R."/>
        </authorList>
    </citation>
    <scope>NUCLEOTIDE SEQUENCE</scope>
</reference>
<accession>A0A813Y154</accession>
<keyword evidence="5" id="KW-1185">Reference proteome</keyword>
<dbReference type="EMBL" id="CAJNOQ010001165">
    <property type="protein sequence ID" value="CAF0873291.1"/>
    <property type="molecule type" value="Genomic_DNA"/>
</dbReference>
<comment type="caution">
    <text evidence="2">The sequence shown here is derived from an EMBL/GenBank/DDBJ whole genome shotgun (WGS) entry which is preliminary data.</text>
</comment>
<dbReference type="Proteomes" id="UP000681722">
    <property type="component" value="Unassembled WGS sequence"/>
</dbReference>
<evidence type="ECO:0000313" key="3">
    <source>
        <dbReference type="EMBL" id="CAF3617687.1"/>
    </source>
</evidence>
<organism evidence="2 5">
    <name type="scientific">Didymodactylos carnosus</name>
    <dbReference type="NCBI Taxonomy" id="1234261"/>
    <lineage>
        <taxon>Eukaryota</taxon>
        <taxon>Metazoa</taxon>
        <taxon>Spiralia</taxon>
        <taxon>Gnathifera</taxon>
        <taxon>Rotifera</taxon>
        <taxon>Eurotatoria</taxon>
        <taxon>Bdelloidea</taxon>
        <taxon>Philodinida</taxon>
        <taxon>Philodinidae</taxon>
        <taxon>Didymodactylos</taxon>
    </lineage>
</organism>
<evidence type="ECO:0000313" key="2">
    <source>
        <dbReference type="EMBL" id="CAF0873291.1"/>
    </source>
</evidence>
<gene>
    <name evidence="2" type="ORF">GPM918_LOCUS7215</name>
    <name evidence="1" type="ORF">OVA965_LOCUS6244</name>
    <name evidence="4" type="ORF">SRO942_LOCUS7215</name>
    <name evidence="3" type="ORF">TMI583_LOCUS6240</name>
</gene>
<dbReference type="OrthoDB" id="10258877at2759"/>
<evidence type="ECO:0000313" key="1">
    <source>
        <dbReference type="EMBL" id="CAF0833016.1"/>
    </source>
</evidence>
<dbReference type="EMBL" id="CAJOBA010001855">
    <property type="protein sequence ID" value="CAF3617687.1"/>
    <property type="molecule type" value="Genomic_DNA"/>
</dbReference>
<dbReference type="EMBL" id="CAJNOK010001855">
    <property type="protein sequence ID" value="CAF0833016.1"/>
    <property type="molecule type" value="Genomic_DNA"/>
</dbReference>
<dbReference type="AlphaFoldDB" id="A0A813Y154"/>
<dbReference type="Proteomes" id="UP000663829">
    <property type="component" value="Unassembled WGS sequence"/>
</dbReference>
<dbReference type="Proteomes" id="UP000682733">
    <property type="component" value="Unassembled WGS sequence"/>
</dbReference>
<dbReference type="EMBL" id="CAJOBC010001165">
    <property type="protein sequence ID" value="CAF3660482.1"/>
    <property type="molecule type" value="Genomic_DNA"/>
</dbReference>
<sequence length="94" mass="10725">MSTSVSNPSSSMKDINPVEAMTFAKLFLKEINNQDINELLTVQRTMLEQLDEMNEKLDDINKLSAKRVLKTRLNKKYPDAFSSVAEMNLTQQNS</sequence>
<proteinExistence type="predicted"/>
<protein>
    <submittedName>
        <fullName evidence="2">Uncharacterized protein</fullName>
    </submittedName>
</protein>
<name>A0A813Y154_9BILA</name>
<evidence type="ECO:0000313" key="5">
    <source>
        <dbReference type="Proteomes" id="UP000663829"/>
    </source>
</evidence>
<evidence type="ECO:0000313" key="4">
    <source>
        <dbReference type="EMBL" id="CAF3660482.1"/>
    </source>
</evidence>
<dbReference type="Proteomes" id="UP000677228">
    <property type="component" value="Unassembled WGS sequence"/>
</dbReference>